<dbReference type="PROSITE" id="PS51384">
    <property type="entry name" value="FAD_FR"/>
    <property type="match status" value="1"/>
</dbReference>
<keyword evidence="3" id="KW-1133">Transmembrane helix</keyword>
<reference evidence="6 7" key="1">
    <citation type="submission" date="2023-12" db="EMBL/GenBank/DDBJ databases">
        <title>Denitrificimonas halotolerans sp. nov.,a novel species isolated from landfill leachate.</title>
        <authorList>
            <person name="Wang S."/>
        </authorList>
    </citation>
    <scope>NUCLEOTIDE SEQUENCE [LARGE SCALE GENOMIC DNA]</scope>
    <source>
        <strain evidence="6 7">JX-1</strain>
    </source>
</reference>
<evidence type="ECO:0000256" key="1">
    <source>
        <dbReference type="ARBA" id="ARBA00022630"/>
    </source>
</evidence>
<dbReference type="PRINTS" id="PR00371">
    <property type="entry name" value="FPNCR"/>
</dbReference>
<dbReference type="PROSITE" id="PS50902">
    <property type="entry name" value="FLAVODOXIN_LIKE"/>
    <property type="match status" value="1"/>
</dbReference>
<evidence type="ECO:0000313" key="6">
    <source>
        <dbReference type="EMBL" id="MDY7220139.1"/>
    </source>
</evidence>
<evidence type="ECO:0000259" key="5">
    <source>
        <dbReference type="PROSITE" id="PS51384"/>
    </source>
</evidence>
<keyword evidence="3" id="KW-0812">Transmembrane</keyword>
<dbReference type="SUPFAM" id="SSF52343">
    <property type="entry name" value="Ferredoxin reductase-like, C-terminal NADP-linked domain"/>
    <property type="match status" value="1"/>
</dbReference>
<dbReference type="SUPFAM" id="SSF52218">
    <property type="entry name" value="Flavoproteins"/>
    <property type="match status" value="1"/>
</dbReference>
<dbReference type="InterPro" id="IPR005625">
    <property type="entry name" value="PepSY-ass_TM"/>
</dbReference>
<proteinExistence type="predicted"/>
<keyword evidence="2" id="KW-0288">FMN</keyword>
<evidence type="ECO:0000259" key="4">
    <source>
        <dbReference type="PROSITE" id="PS50902"/>
    </source>
</evidence>
<dbReference type="InterPro" id="IPR017938">
    <property type="entry name" value="Riboflavin_synthase-like_b-brl"/>
</dbReference>
<dbReference type="Pfam" id="PF00175">
    <property type="entry name" value="NAD_binding_1"/>
    <property type="match status" value="1"/>
</dbReference>
<comment type="caution">
    <text evidence="6">The sequence shown here is derived from an EMBL/GenBank/DDBJ whole genome shotgun (WGS) entry which is preliminary data.</text>
</comment>
<feature type="transmembrane region" description="Helical" evidence="3">
    <location>
        <begin position="289"/>
        <end position="315"/>
    </location>
</feature>
<dbReference type="Gene3D" id="3.40.50.80">
    <property type="entry name" value="Nucleotide-binding domain of ferredoxin-NADP reductase (FNR) module"/>
    <property type="match status" value="1"/>
</dbReference>
<dbReference type="InterPro" id="IPR029039">
    <property type="entry name" value="Flavoprotein-like_sf"/>
</dbReference>
<dbReference type="InterPro" id="IPR039261">
    <property type="entry name" value="FNR_nucleotide-bd"/>
</dbReference>
<keyword evidence="3" id="KW-0472">Membrane</keyword>
<feature type="domain" description="FAD-binding FR-type" evidence="5">
    <location>
        <begin position="486"/>
        <end position="604"/>
    </location>
</feature>
<protein>
    <submittedName>
        <fullName evidence="6">PepSY domain-containing protein</fullName>
    </submittedName>
</protein>
<dbReference type="InterPro" id="IPR001433">
    <property type="entry name" value="OxRdtase_FAD/NAD-bd"/>
</dbReference>
<keyword evidence="7" id="KW-1185">Reference proteome</keyword>
<dbReference type="CDD" id="cd06201">
    <property type="entry name" value="SiR_like2"/>
    <property type="match status" value="1"/>
</dbReference>
<sequence length="741" mass="80653">MLRKLHGLPGLLATLFFLVLTTSGAVLSIVPSLERSAAIIPAAGELSVAQLAERVLTNFPTTEQITRTASGEIIVYHNGDNQPSAVLVNPIQGTYLAPYQPSTWARWVKNLHRSFLLGDSGRALAGISAVLMVLICLSGITLLVQRLGGWSALLRPIAGSGSQRVHAELARFTVVALLISALTGSYMSSVHFGILPDAANNEPSFPEQVSGGTPVPVGTLTALQNVDSLQLKELVFPYLNDVKDFYSLTTTQGAGYIDQASGELLQFTPSSGNKQLQHWITVLHTGKGLWWFGLLLGFASLGVPALCMTGIKIWWQRRSNTLKPTVSAKSEQADTIILVGSEGNSTWGFAQNLQQQLVQAGKTVHCAAMNELASDYPKATTLFILTSTYGDGGAPSNANKFLAQLDLFNPKPQLHYAVLGFGDQQFPKFCQFGLDVDQALSQKGLQRILPITRINRCSATEFRHWGEDISKHLNIALTLNHNPAPAATTTFQLIDRIDYGVAVNAPTSILRFKPVQSSKKLWHTLRLKKRQPVPSFAPGDLFGITPPQGHSPRLYSLASSSNDGVLEICVRKQPQGLCSNFLHNLHIGDQIDGFIQHNPSFRPARGTQPIILVGAGAGIGPLAGFIRQNVAHNPMYLYWGGRNPESDFLYEPELNNYLKDERLCALNTAFSRATEKAYVQDAIQADAQDLRQLIAKGAQVLVCGSRDMANGVSQVFDNIVQPLHLSVAHLKAQGRYLEDVY</sequence>
<dbReference type="Pfam" id="PF03929">
    <property type="entry name" value="PepSY_TM"/>
    <property type="match status" value="1"/>
</dbReference>
<evidence type="ECO:0000256" key="2">
    <source>
        <dbReference type="ARBA" id="ARBA00022643"/>
    </source>
</evidence>
<feature type="transmembrane region" description="Helical" evidence="3">
    <location>
        <begin position="123"/>
        <end position="144"/>
    </location>
</feature>
<dbReference type="InterPro" id="IPR001709">
    <property type="entry name" value="Flavoprot_Pyr_Nucl_cyt_Rdtase"/>
</dbReference>
<accession>A0ABU5GTE6</accession>
<evidence type="ECO:0000313" key="7">
    <source>
        <dbReference type="Proteomes" id="UP001294570"/>
    </source>
</evidence>
<dbReference type="RefSeq" id="WP_321554223.1">
    <property type="nucleotide sequence ID" value="NZ_JAXIVU010000019.1"/>
</dbReference>
<keyword evidence="1" id="KW-0285">Flavoprotein</keyword>
<evidence type="ECO:0000256" key="3">
    <source>
        <dbReference type="SAM" id="Phobius"/>
    </source>
</evidence>
<dbReference type="Proteomes" id="UP001294570">
    <property type="component" value="Unassembled WGS sequence"/>
</dbReference>
<dbReference type="Pfam" id="PF00258">
    <property type="entry name" value="Flavodoxin_1"/>
    <property type="match status" value="1"/>
</dbReference>
<dbReference type="SUPFAM" id="SSF63380">
    <property type="entry name" value="Riboflavin synthase domain-like"/>
    <property type="match status" value="1"/>
</dbReference>
<organism evidence="6 7">
    <name type="scientific">Denitrificimonas halotolerans</name>
    <dbReference type="NCBI Taxonomy" id="3098930"/>
    <lineage>
        <taxon>Bacteria</taxon>
        <taxon>Pseudomonadati</taxon>
        <taxon>Pseudomonadota</taxon>
        <taxon>Gammaproteobacteria</taxon>
        <taxon>Pseudomonadales</taxon>
        <taxon>Pseudomonadaceae</taxon>
        <taxon>Denitrificimonas</taxon>
    </lineage>
</organism>
<feature type="transmembrane region" description="Helical" evidence="3">
    <location>
        <begin position="165"/>
        <end position="187"/>
    </location>
</feature>
<dbReference type="InterPro" id="IPR008254">
    <property type="entry name" value="Flavodoxin/NO_synth"/>
</dbReference>
<dbReference type="PANTHER" id="PTHR19384">
    <property type="entry name" value="NITRIC OXIDE SYNTHASE-RELATED"/>
    <property type="match status" value="1"/>
</dbReference>
<dbReference type="EMBL" id="JAXIVU010000019">
    <property type="protein sequence ID" value="MDY7220139.1"/>
    <property type="molecule type" value="Genomic_DNA"/>
</dbReference>
<name>A0ABU5GTE6_9GAMM</name>
<dbReference type="InterPro" id="IPR017927">
    <property type="entry name" value="FAD-bd_FR_type"/>
</dbReference>
<dbReference type="Gene3D" id="3.40.50.360">
    <property type="match status" value="1"/>
</dbReference>
<feature type="domain" description="Flavodoxin-like" evidence="4">
    <location>
        <begin position="335"/>
        <end position="470"/>
    </location>
</feature>
<gene>
    <name evidence="6" type="ORF">TOI97_11250</name>
</gene>
<dbReference type="Gene3D" id="2.40.30.10">
    <property type="entry name" value="Translation factors"/>
    <property type="match status" value="1"/>
</dbReference>